<sequence length="661" mass="76624">MSIKCLFLFIIILSLLFSLLFVVFFQRKFSNKLVHVITIFSTFISLLLSIFVFIYFLFVTKKIENFNFLIWMSGGKVFPYIFHFGFLIDSLSCIMLILVNFISLVVQIYSIGYMKGEIGYKRFFSYIILFTFMMNILVVSNNFLQLFFAWEGVGLVSYLLISFWFFKEKAIYCGFKAFLINRIADFGFILGIGLILSYVGSLDYYIVFQKALYLKSKKICLVFDNVHCSLLTIISILLFIGSMGKSAQIPLHIWLPGSMEGPTPISALLHSATMVVSGIFMLIRVSPLIEYSTVVLSLILIVGSTSAFFMGMVAITLNDIKSIIAYSTLSQLGYMMAALGVSAYSASLFHLFNHAFFKALLFLSAGSIIICASHEQNIRKMGGLWNKIPITYFSYLIGSLSLCSIPPFSSFYSKDSIIEYVKFSKIFGSNYAYYLLLITVFITSFYIFRSFFIIFHGKQKEIINISFSYKHENYFVFWFPLFLLIITSLGSGVFLYKNIFSEFSFLKGSFFVLPNHVMKNLFFRKMLISFNFSKDIFLNIAFILTIFGIFFAWIFYIKIPCIPIYFSRKFSLVYKVLINQYGFDFLINYFVFLFKKVGNIFYKIFDRKIIDKFIVEGIGLVILWFSKKIKFFHNGYLYNYVFVMILSVILLSYCTLFFYGR</sequence>
<feature type="transmembrane region" description="Helical" evidence="6">
    <location>
        <begin position="186"/>
        <end position="206"/>
    </location>
</feature>
<keyword evidence="10" id="KW-1185">Reference proteome</keyword>
<dbReference type="Gene3D" id="1.20.5.2700">
    <property type="match status" value="1"/>
</dbReference>
<evidence type="ECO:0000256" key="2">
    <source>
        <dbReference type="ARBA" id="ARBA00022692"/>
    </source>
</evidence>
<dbReference type="InterPro" id="IPR018393">
    <property type="entry name" value="NADHpl_OxRdtase_5_subgr"/>
</dbReference>
<feature type="transmembrane region" description="Helical" evidence="6">
    <location>
        <begin position="637"/>
        <end position="659"/>
    </location>
</feature>
<feature type="transmembrane region" description="Helical" evidence="6">
    <location>
        <begin position="78"/>
        <end position="111"/>
    </location>
</feature>
<evidence type="ECO:0000259" key="7">
    <source>
        <dbReference type="Pfam" id="PF00361"/>
    </source>
</evidence>
<dbReference type="PRINTS" id="PR01434">
    <property type="entry name" value="NADHDHGNASE5"/>
</dbReference>
<dbReference type="NCBIfam" id="TIGR01974">
    <property type="entry name" value="NDH_I_L"/>
    <property type="match status" value="1"/>
</dbReference>
<feature type="transmembrane region" description="Helical" evidence="6">
    <location>
        <begin position="6"/>
        <end position="25"/>
    </location>
</feature>
<organism evidence="9 10">
    <name type="scientific">Candidatus Legionella polyplacis</name>
    <dbReference type="NCBI Taxonomy" id="2005262"/>
    <lineage>
        <taxon>Bacteria</taxon>
        <taxon>Pseudomonadati</taxon>
        <taxon>Pseudomonadota</taxon>
        <taxon>Gammaproteobacteria</taxon>
        <taxon>Legionellales</taxon>
        <taxon>Legionellaceae</taxon>
        <taxon>Legionella</taxon>
    </lineage>
</organism>
<keyword evidence="2 5" id="KW-0812">Transmembrane</keyword>
<comment type="subcellular location">
    <subcellularLocation>
        <location evidence="1">Endomembrane system</location>
        <topology evidence="1">Multi-pass membrane protein</topology>
    </subcellularLocation>
    <subcellularLocation>
        <location evidence="5">Membrane</location>
        <topology evidence="5">Multi-pass membrane protein</topology>
    </subcellularLocation>
</comment>
<dbReference type="PANTHER" id="PTHR42829">
    <property type="entry name" value="NADH-UBIQUINONE OXIDOREDUCTASE CHAIN 5"/>
    <property type="match status" value="1"/>
</dbReference>
<accession>A0ABZ2H0T1</accession>
<name>A0ABZ2H0T1_9GAMM</name>
<feature type="transmembrane region" description="Helical" evidence="6">
    <location>
        <begin position="37"/>
        <end position="58"/>
    </location>
</feature>
<feature type="domain" description="NADH:quinone oxidoreductase/Mrp antiporter transmembrane" evidence="7">
    <location>
        <begin position="140"/>
        <end position="421"/>
    </location>
</feature>
<evidence type="ECO:0000256" key="6">
    <source>
        <dbReference type="SAM" id="Phobius"/>
    </source>
</evidence>
<evidence type="ECO:0000256" key="4">
    <source>
        <dbReference type="ARBA" id="ARBA00023136"/>
    </source>
</evidence>
<feature type="transmembrane region" description="Helical" evidence="6">
    <location>
        <begin position="609"/>
        <end position="625"/>
    </location>
</feature>
<dbReference type="EMBL" id="CP135137">
    <property type="protein sequence ID" value="WWR11724.1"/>
    <property type="molecule type" value="Genomic_DNA"/>
</dbReference>
<feature type="transmembrane region" description="Helical" evidence="6">
    <location>
        <begin position="329"/>
        <end position="349"/>
    </location>
</feature>
<feature type="transmembrane region" description="Helical" evidence="6">
    <location>
        <begin position="475"/>
        <end position="496"/>
    </location>
</feature>
<evidence type="ECO:0000256" key="1">
    <source>
        <dbReference type="ARBA" id="ARBA00004127"/>
    </source>
</evidence>
<evidence type="ECO:0000313" key="9">
    <source>
        <dbReference type="EMBL" id="WWR11724.1"/>
    </source>
</evidence>
<evidence type="ECO:0000259" key="8">
    <source>
        <dbReference type="Pfam" id="PF00662"/>
    </source>
</evidence>
<feature type="transmembrane region" description="Helical" evidence="6">
    <location>
        <begin position="295"/>
        <end position="317"/>
    </location>
</feature>
<feature type="transmembrane region" description="Helical" evidence="6">
    <location>
        <begin position="226"/>
        <end position="244"/>
    </location>
</feature>
<feature type="transmembrane region" description="Helical" evidence="6">
    <location>
        <begin position="265"/>
        <end position="283"/>
    </location>
</feature>
<dbReference type="Pfam" id="PF00662">
    <property type="entry name" value="Proton_antipo_N"/>
    <property type="match status" value="1"/>
</dbReference>
<keyword evidence="3 6" id="KW-1133">Transmembrane helix</keyword>
<dbReference type="InterPro" id="IPR001750">
    <property type="entry name" value="ND/Mrp_TM"/>
</dbReference>
<proteinExistence type="predicted"/>
<dbReference type="InterPro" id="IPR001516">
    <property type="entry name" value="Proton_antipo_N"/>
</dbReference>
<dbReference type="NCBIfam" id="NF005141">
    <property type="entry name" value="PRK06590.1"/>
    <property type="match status" value="1"/>
</dbReference>
<evidence type="ECO:0000313" key="10">
    <source>
        <dbReference type="Proteomes" id="UP001368618"/>
    </source>
</evidence>
<evidence type="ECO:0000256" key="3">
    <source>
        <dbReference type="ARBA" id="ARBA00022989"/>
    </source>
</evidence>
<dbReference type="PANTHER" id="PTHR42829:SF2">
    <property type="entry name" value="NADH-UBIQUINONE OXIDOREDUCTASE CHAIN 5"/>
    <property type="match status" value="1"/>
</dbReference>
<evidence type="ECO:0000256" key="5">
    <source>
        <dbReference type="RuleBase" id="RU000320"/>
    </source>
</evidence>
<feature type="transmembrane region" description="Helical" evidence="6">
    <location>
        <begin position="146"/>
        <end position="166"/>
    </location>
</feature>
<dbReference type="InterPro" id="IPR003945">
    <property type="entry name" value="NU5C-like"/>
</dbReference>
<dbReference type="Pfam" id="PF00361">
    <property type="entry name" value="Proton_antipo_M"/>
    <property type="match status" value="1"/>
</dbReference>
<keyword evidence="4 6" id="KW-0472">Membrane</keyword>
<feature type="transmembrane region" description="Helical" evidence="6">
    <location>
        <begin position="123"/>
        <end position="140"/>
    </location>
</feature>
<feature type="transmembrane region" description="Helical" evidence="6">
    <location>
        <begin position="432"/>
        <end position="455"/>
    </location>
</feature>
<feature type="transmembrane region" description="Helical" evidence="6">
    <location>
        <begin position="577"/>
        <end position="597"/>
    </location>
</feature>
<reference evidence="9" key="1">
    <citation type="submission" date="2023-09" db="EMBL/GenBank/DDBJ databases">
        <title>Genomes of two closely related lineages of the louse Polyplax serrata with different host specificities.</title>
        <authorList>
            <person name="Martinu J."/>
            <person name="Tarabai H."/>
            <person name="Stefka J."/>
            <person name="Hypsa V."/>
        </authorList>
    </citation>
    <scope>NUCLEOTIDE SEQUENCE [LARGE SCALE GENOMIC DNA]</scope>
    <source>
        <strain evidence="9">98ZLc_SE</strain>
    </source>
</reference>
<feature type="transmembrane region" description="Helical" evidence="6">
    <location>
        <begin position="392"/>
        <end position="412"/>
    </location>
</feature>
<gene>
    <name evidence="9" type="primary">nuoL</name>
    <name evidence="9" type="ORF">RQL39_01025</name>
</gene>
<feature type="transmembrane region" description="Helical" evidence="6">
    <location>
        <begin position="536"/>
        <end position="557"/>
    </location>
</feature>
<protein>
    <submittedName>
        <fullName evidence="9">NADH-quinone oxidoreductase subunit L</fullName>
    </submittedName>
</protein>
<dbReference type="RefSeq" id="WP_338516241.1">
    <property type="nucleotide sequence ID" value="NZ_CP135137.1"/>
</dbReference>
<feature type="domain" description="NADH-Ubiquinone oxidoreductase (complex I) chain 5 N-terminal" evidence="8">
    <location>
        <begin position="81"/>
        <end position="124"/>
    </location>
</feature>
<dbReference type="Proteomes" id="UP001368618">
    <property type="component" value="Chromosome"/>
</dbReference>